<keyword evidence="2" id="KW-0378">Hydrolase</keyword>
<dbReference type="InterPro" id="IPR045134">
    <property type="entry name" value="UHRF1/2-like"/>
</dbReference>
<feature type="domain" description="YDG" evidence="1">
    <location>
        <begin position="10"/>
        <end position="148"/>
    </location>
</feature>
<dbReference type="InterPro" id="IPR003615">
    <property type="entry name" value="HNH_nuc"/>
</dbReference>
<accession>A0ABS0HYU1</accession>
<proteinExistence type="predicted"/>
<name>A0ABS0HYU1_9BACT</name>
<comment type="caution">
    <text evidence="2">The sequence shown here is derived from an EMBL/GenBank/DDBJ whole genome shotgun (WGS) entry which is preliminary data.</text>
</comment>
<organism evidence="2 3">
    <name type="scientific">Hymenobacter ruricola</name>
    <dbReference type="NCBI Taxonomy" id="2791023"/>
    <lineage>
        <taxon>Bacteria</taxon>
        <taxon>Pseudomonadati</taxon>
        <taxon>Bacteroidota</taxon>
        <taxon>Cytophagia</taxon>
        <taxon>Cytophagales</taxon>
        <taxon>Hymenobacteraceae</taxon>
        <taxon>Hymenobacter</taxon>
    </lineage>
</organism>
<protein>
    <submittedName>
        <fullName evidence="2">HNH endonuclease</fullName>
    </submittedName>
</protein>
<dbReference type="SMART" id="SM00466">
    <property type="entry name" value="SRA"/>
    <property type="match status" value="1"/>
</dbReference>
<dbReference type="CDD" id="cd00085">
    <property type="entry name" value="HNHc"/>
    <property type="match status" value="1"/>
</dbReference>
<dbReference type="EMBL" id="JADQDM010000001">
    <property type="protein sequence ID" value="MBF9219865.1"/>
    <property type="molecule type" value="Genomic_DNA"/>
</dbReference>
<dbReference type="InterPro" id="IPR015947">
    <property type="entry name" value="PUA-like_sf"/>
</dbReference>
<dbReference type="Gene3D" id="2.30.280.10">
    <property type="entry name" value="SRA-YDG"/>
    <property type="match status" value="1"/>
</dbReference>
<dbReference type="GO" id="GO:0004519">
    <property type="term" value="F:endonuclease activity"/>
    <property type="evidence" value="ECO:0007669"/>
    <property type="project" value="UniProtKB-KW"/>
</dbReference>
<dbReference type="Pfam" id="PF13391">
    <property type="entry name" value="HNH_2"/>
    <property type="match status" value="1"/>
</dbReference>
<reference evidence="2 3" key="1">
    <citation type="submission" date="2020-11" db="EMBL/GenBank/DDBJ databases">
        <authorList>
            <person name="Kim M.K."/>
        </authorList>
    </citation>
    <scope>NUCLEOTIDE SEQUENCE [LARGE SCALE GENOMIC DNA]</scope>
    <source>
        <strain evidence="2 3">BT662</strain>
    </source>
</reference>
<gene>
    <name evidence="2" type="ORF">I2H31_02010</name>
</gene>
<keyword evidence="2" id="KW-0255">Endonuclease</keyword>
<dbReference type="InterPro" id="IPR036987">
    <property type="entry name" value="SRA-YDG_sf"/>
</dbReference>
<dbReference type="PANTHER" id="PTHR14140">
    <property type="entry name" value="E3 UBIQUITIN-PROTEIN LIGASE UHRF-RELATED"/>
    <property type="match status" value="1"/>
</dbReference>
<dbReference type="PANTHER" id="PTHR14140:SF27">
    <property type="entry name" value="OS04G0289800 PROTEIN"/>
    <property type="match status" value="1"/>
</dbReference>
<keyword evidence="3" id="KW-1185">Reference proteome</keyword>
<dbReference type="Pfam" id="PF02182">
    <property type="entry name" value="SAD_SRA"/>
    <property type="match status" value="1"/>
</dbReference>
<dbReference type="Proteomes" id="UP000618931">
    <property type="component" value="Unassembled WGS sequence"/>
</dbReference>
<evidence type="ECO:0000313" key="3">
    <source>
        <dbReference type="Proteomes" id="UP000618931"/>
    </source>
</evidence>
<sequence>MPTSAHPVFGSIPGILPGHEFASRLELWGAGVHRQTQAGISARQGGGAESIVLSGGYEDDEDFGSIIIYTGRGGRSAETNQQVADQALTGANLELVRNEQQGLPLRVTRKVTVGHSSFYRYAGLYRVVSHWAEPGKSGHRVWRFRLELLAEKADTDETAEVPAAKAAPESGVQGKLFGGLEAEDSIAAEPPAGYGPAPRRETTTLRIVRDTAVTRRVKMLHEHRCQVCGTQLRGSAGPYAEAAHIRPLGAPHHGPDVLENVLCLCPNHHVLFDLGSFGVADDGQLLGVEGKLRLHKKHVIDPAFLAYQRIHFYEPNADETHRK</sequence>
<dbReference type="Gene3D" id="1.10.30.50">
    <property type="match status" value="1"/>
</dbReference>
<dbReference type="RefSeq" id="WP_196291327.1">
    <property type="nucleotide sequence ID" value="NZ_JADQDM010000001.1"/>
</dbReference>
<evidence type="ECO:0000313" key="2">
    <source>
        <dbReference type="EMBL" id="MBF9219865.1"/>
    </source>
</evidence>
<dbReference type="InterPro" id="IPR003105">
    <property type="entry name" value="SRA_YDG"/>
</dbReference>
<dbReference type="PROSITE" id="PS51015">
    <property type="entry name" value="YDG"/>
    <property type="match status" value="1"/>
</dbReference>
<evidence type="ECO:0000259" key="1">
    <source>
        <dbReference type="PROSITE" id="PS51015"/>
    </source>
</evidence>
<dbReference type="SMART" id="SM00507">
    <property type="entry name" value="HNHc"/>
    <property type="match status" value="1"/>
</dbReference>
<keyword evidence="2" id="KW-0540">Nuclease</keyword>
<dbReference type="SUPFAM" id="SSF88697">
    <property type="entry name" value="PUA domain-like"/>
    <property type="match status" value="1"/>
</dbReference>